<dbReference type="SUPFAM" id="SSF103473">
    <property type="entry name" value="MFS general substrate transporter"/>
    <property type="match status" value="2"/>
</dbReference>
<keyword evidence="3 6" id="KW-1133">Transmembrane helix</keyword>
<evidence type="ECO:0000256" key="4">
    <source>
        <dbReference type="ARBA" id="ARBA00023136"/>
    </source>
</evidence>
<evidence type="ECO:0000256" key="2">
    <source>
        <dbReference type="ARBA" id="ARBA00022692"/>
    </source>
</evidence>
<dbReference type="OrthoDB" id="6770063at2759"/>
<dbReference type="InterPro" id="IPR011701">
    <property type="entry name" value="MFS"/>
</dbReference>
<feature type="transmembrane region" description="Helical" evidence="6">
    <location>
        <begin position="972"/>
        <end position="991"/>
    </location>
</feature>
<keyword evidence="4 6" id="KW-0472">Membrane</keyword>
<reference evidence="8 9" key="1">
    <citation type="journal article" date="2018" name="Evol. Lett.">
        <title>Horizontal gene cluster transfer increased hallucinogenic mushroom diversity.</title>
        <authorList>
            <person name="Reynolds H.T."/>
            <person name="Vijayakumar V."/>
            <person name="Gluck-Thaler E."/>
            <person name="Korotkin H.B."/>
            <person name="Matheny P.B."/>
            <person name="Slot J.C."/>
        </authorList>
    </citation>
    <scope>NUCLEOTIDE SEQUENCE [LARGE SCALE GENOMIC DNA]</scope>
    <source>
        <strain evidence="8 9">2629</strain>
    </source>
</reference>
<feature type="compositionally biased region" description="Basic and acidic residues" evidence="5">
    <location>
        <begin position="36"/>
        <end position="50"/>
    </location>
</feature>
<feature type="region of interest" description="Disordered" evidence="5">
    <location>
        <begin position="596"/>
        <end position="647"/>
    </location>
</feature>
<feature type="compositionally biased region" description="Basic and acidic residues" evidence="5">
    <location>
        <begin position="638"/>
        <end position="647"/>
    </location>
</feature>
<dbReference type="InParanoid" id="A0A409VVU7"/>
<feature type="transmembrane region" description="Helical" evidence="6">
    <location>
        <begin position="388"/>
        <end position="409"/>
    </location>
</feature>
<evidence type="ECO:0000256" key="1">
    <source>
        <dbReference type="ARBA" id="ARBA00004141"/>
    </source>
</evidence>
<feature type="transmembrane region" description="Helical" evidence="6">
    <location>
        <begin position="690"/>
        <end position="710"/>
    </location>
</feature>
<comment type="subcellular location">
    <subcellularLocation>
        <location evidence="1">Membrane</location>
        <topology evidence="1">Multi-pass membrane protein</topology>
    </subcellularLocation>
</comment>
<evidence type="ECO:0000313" key="8">
    <source>
        <dbReference type="EMBL" id="PPQ70367.1"/>
    </source>
</evidence>
<organism evidence="8 9">
    <name type="scientific">Panaeolus cyanescens</name>
    <dbReference type="NCBI Taxonomy" id="181874"/>
    <lineage>
        <taxon>Eukaryota</taxon>
        <taxon>Fungi</taxon>
        <taxon>Dikarya</taxon>
        <taxon>Basidiomycota</taxon>
        <taxon>Agaricomycotina</taxon>
        <taxon>Agaricomycetes</taxon>
        <taxon>Agaricomycetidae</taxon>
        <taxon>Agaricales</taxon>
        <taxon>Agaricineae</taxon>
        <taxon>Galeropsidaceae</taxon>
        <taxon>Panaeolus</taxon>
    </lineage>
</organism>
<evidence type="ECO:0000256" key="5">
    <source>
        <dbReference type="SAM" id="MobiDB-lite"/>
    </source>
</evidence>
<dbReference type="InterPro" id="IPR020846">
    <property type="entry name" value="MFS_dom"/>
</dbReference>
<dbReference type="PROSITE" id="PS50850">
    <property type="entry name" value="MFS"/>
    <property type="match status" value="2"/>
</dbReference>
<feature type="transmembrane region" description="Helical" evidence="6">
    <location>
        <begin position="997"/>
        <end position="1017"/>
    </location>
</feature>
<dbReference type="AlphaFoldDB" id="A0A409VVU7"/>
<feature type="transmembrane region" description="Helical" evidence="6">
    <location>
        <begin position="237"/>
        <end position="260"/>
    </location>
</feature>
<dbReference type="Proteomes" id="UP000284842">
    <property type="component" value="Unassembled WGS sequence"/>
</dbReference>
<feature type="transmembrane region" description="Helical" evidence="6">
    <location>
        <begin position="930"/>
        <end position="951"/>
    </location>
</feature>
<protein>
    <recommendedName>
        <fullName evidence="7">Major facilitator superfamily (MFS) profile domain-containing protein</fullName>
    </recommendedName>
</protein>
<feature type="domain" description="Major facilitator superfamily (MFS) profile" evidence="7">
    <location>
        <begin position="655"/>
        <end position="1091"/>
    </location>
</feature>
<dbReference type="GO" id="GO:0022857">
    <property type="term" value="F:transmembrane transporter activity"/>
    <property type="evidence" value="ECO:0007669"/>
    <property type="project" value="InterPro"/>
</dbReference>
<keyword evidence="9" id="KW-1185">Reference proteome</keyword>
<dbReference type="InterPro" id="IPR036259">
    <property type="entry name" value="MFS_trans_sf"/>
</dbReference>
<evidence type="ECO:0000256" key="6">
    <source>
        <dbReference type="SAM" id="Phobius"/>
    </source>
</evidence>
<keyword evidence="2 6" id="KW-0812">Transmembrane</keyword>
<feature type="transmembrane region" description="Helical" evidence="6">
    <location>
        <begin position="524"/>
        <end position="544"/>
    </location>
</feature>
<feature type="transmembrane region" description="Helical" evidence="6">
    <location>
        <begin position="203"/>
        <end position="225"/>
    </location>
</feature>
<sequence>MTSNTEPAMASADRTHINDPEIAKDENGLGLNSGEYKLDESILPGPKDDSAVTATSDKASHEEDDVLLVDWDGPDDKANPKNWTYGQKWTGTVLVSVFTFLSPVSSSMVAPASEQVASELGITSPVLIAMSTSVFVLGYGEPFRLFTLLFINALLNPFKAFGPLVIGPLSEIYGRSRVLQISYLFFLAWNLGCGFATNKGQLIAFRFLAGLGGGAPLSIGGGVLGDTWHPEERGKAIAIYSLAPLLGPVHVVGPVCGGWISKGTTWRWVFWSTSIADVVVQVLGLFFLRETFAPYLLQEKAKRIQKQMDLEKVPYRRVLSVYETKEDRHWKTIFKIALTRPFMLFINEPIVQLLGVYMGYLYGVFYLFLTTIPAIYGGVYREDVGIAGLHYISLGLGLTFAAQVNARALDALYKYYKKKNDGVGEPEFRLPSMIPGTILMPFGLLLAGWSAQHRLHWIATDIGIACVGAGVILNFQAIQTYVVDSFTRYAASALAAVSFIRSIGGFTFPLFAPAMYQQLGYGKGNTVLACASIGIGCPAPILFWKYGKRIRMSSRYARNLICKDSRISVNMITKMLPRKSARSPTATNSLMFAEKNSTEAKSSAEVDIENQPGPRSLASHESSHDSESDLLVVDWDGPDDKTNPKNWTNREKWTATLIVSAFTFISPVSSSMVAPASAQLAGEFGITSTPIIAMMTSVFVLGYAFGPLILGPLSEIYGRSRVLQLANIFYMAWNLGCGFAKNENQLIAFRFLSGLGGSAPLSIGGGVMGDTWHPEERGRAIAIYSLAPLLGPVIGPICGGWIAERSTWRWVFWSTSIVNVIIVVVGFLFLKETFAPYILQQKADRIQKEMGTEKGPYKEVTTVYAAKEDRRWQSIFQKALTRPFMLFYYEPIVQLLGIFMAYVYGVFYLFLTTIPAIFRDIYHEEVGVGGLHYIALGIGLFLASQFNGIALDGLYRYFKKRNNGVGEPEFRLPAMIPGTILMPFGVLLAGWSAQHHLHWIATDIGIACVGAGLILNFQAIQTYAVDSFTLHAASALAAISFLRSVAGFGFPLFAPIMFERLGYGKGNTILACVSIGIGCPAPILFWKYGKRIRMSSRYAYKPEEKAGSQ</sequence>
<feature type="region of interest" description="Disordered" evidence="5">
    <location>
        <begin position="1"/>
        <end position="61"/>
    </location>
</feature>
<dbReference type="PANTHER" id="PTHR23502:SF60">
    <property type="entry name" value="MAJOR FACILITATOR SUPERFAMILY (MFS) PROFILE DOMAIN-CONTAINING PROTEIN-RELATED"/>
    <property type="match status" value="1"/>
</dbReference>
<evidence type="ECO:0000256" key="3">
    <source>
        <dbReference type="ARBA" id="ARBA00022989"/>
    </source>
</evidence>
<dbReference type="CDD" id="cd17323">
    <property type="entry name" value="MFS_Tpo1_MDR_like"/>
    <property type="match status" value="2"/>
</dbReference>
<dbReference type="EMBL" id="NHTK01005956">
    <property type="protein sequence ID" value="PPQ70367.1"/>
    <property type="molecule type" value="Genomic_DNA"/>
</dbReference>
<feature type="transmembrane region" description="Helical" evidence="6">
    <location>
        <begin position="1029"/>
        <end position="1056"/>
    </location>
</feature>
<dbReference type="STRING" id="181874.A0A409VVU7"/>
<feature type="transmembrane region" description="Helical" evidence="6">
    <location>
        <begin position="892"/>
        <end position="918"/>
    </location>
</feature>
<feature type="transmembrane region" description="Helical" evidence="6">
    <location>
        <begin position="430"/>
        <end position="449"/>
    </location>
</feature>
<dbReference type="FunFam" id="1.20.1250.20:FF:000011">
    <property type="entry name" value="MFS multidrug transporter, putative"/>
    <property type="match status" value="2"/>
</dbReference>
<feature type="transmembrane region" description="Helical" evidence="6">
    <location>
        <begin position="781"/>
        <end position="802"/>
    </location>
</feature>
<feature type="transmembrane region" description="Helical" evidence="6">
    <location>
        <begin position="1068"/>
        <end position="1088"/>
    </location>
</feature>
<evidence type="ECO:0000313" key="9">
    <source>
        <dbReference type="Proteomes" id="UP000284842"/>
    </source>
</evidence>
<feature type="domain" description="Major facilitator superfamily (MFS) profile" evidence="7">
    <location>
        <begin position="91"/>
        <end position="549"/>
    </location>
</feature>
<dbReference type="Gene3D" id="1.20.1250.20">
    <property type="entry name" value="MFS general substrate transporter like domains"/>
    <property type="match status" value="2"/>
</dbReference>
<proteinExistence type="predicted"/>
<name>A0A409VVU7_9AGAR</name>
<feature type="transmembrane region" description="Helical" evidence="6">
    <location>
        <begin position="808"/>
        <end position="830"/>
    </location>
</feature>
<feature type="transmembrane region" description="Helical" evidence="6">
    <location>
        <begin position="178"/>
        <end position="197"/>
    </location>
</feature>
<feature type="transmembrane region" description="Helical" evidence="6">
    <location>
        <begin position="122"/>
        <end position="139"/>
    </location>
</feature>
<feature type="compositionally biased region" description="Basic and acidic residues" evidence="5">
    <location>
        <begin position="13"/>
        <end position="27"/>
    </location>
</feature>
<feature type="transmembrane region" description="Helical" evidence="6">
    <location>
        <begin position="455"/>
        <end position="477"/>
    </location>
</feature>
<feature type="transmembrane region" description="Helical" evidence="6">
    <location>
        <begin position="145"/>
        <end position="166"/>
    </location>
</feature>
<feature type="transmembrane region" description="Helical" evidence="6">
    <location>
        <begin position="89"/>
        <end position="110"/>
    </location>
</feature>
<accession>A0A409VVU7</accession>
<feature type="transmembrane region" description="Helical" evidence="6">
    <location>
        <begin position="489"/>
        <end position="512"/>
    </location>
</feature>
<dbReference type="Pfam" id="PF07690">
    <property type="entry name" value="MFS_1"/>
    <property type="match status" value="2"/>
</dbReference>
<dbReference type="PANTHER" id="PTHR23502">
    <property type="entry name" value="MAJOR FACILITATOR SUPERFAMILY"/>
    <property type="match status" value="1"/>
</dbReference>
<dbReference type="GO" id="GO:0016020">
    <property type="term" value="C:membrane"/>
    <property type="evidence" value="ECO:0007669"/>
    <property type="project" value="UniProtKB-SubCell"/>
</dbReference>
<comment type="caution">
    <text evidence="8">The sequence shown here is derived from an EMBL/GenBank/DDBJ whole genome shotgun (WGS) entry which is preliminary data.</text>
</comment>
<feature type="transmembrane region" description="Helical" evidence="6">
    <location>
        <begin position="350"/>
        <end position="376"/>
    </location>
</feature>
<feature type="transmembrane region" description="Helical" evidence="6">
    <location>
        <begin position="655"/>
        <end position="678"/>
    </location>
</feature>
<gene>
    <name evidence="8" type="ORF">CVT24_013142</name>
</gene>
<evidence type="ECO:0000259" key="7">
    <source>
        <dbReference type="PROSITE" id="PS50850"/>
    </source>
</evidence>